<keyword evidence="6" id="KW-1185">Reference proteome</keyword>
<dbReference type="Gene3D" id="1.10.510.10">
    <property type="entry name" value="Transferase(Phosphotransferase) domain 1"/>
    <property type="match status" value="1"/>
</dbReference>
<dbReference type="Gene3D" id="3.30.200.20">
    <property type="entry name" value="Phosphorylase Kinase, domain 1"/>
    <property type="match status" value="1"/>
</dbReference>
<dbReference type="InterPro" id="IPR017441">
    <property type="entry name" value="Protein_kinase_ATP_BS"/>
</dbReference>
<feature type="region of interest" description="Disordered" evidence="2">
    <location>
        <begin position="2823"/>
        <end position="2916"/>
    </location>
</feature>
<feature type="compositionally biased region" description="Basic and acidic residues" evidence="2">
    <location>
        <begin position="2871"/>
        <end position="2884"/>
    </location>
</feature>
<feature type="compositionally biased region" description="Basic and acidic residues" evidence="2">
    <location>
        <begin position="1682"/>
        <end position="1701"/>
    </location>
</feature>
<feature type="signal peptide" evidence="3">
    <location>
        <begin position="1"/>
        <end position="21"/>
    </location>
</feature>
<feature type="compositionally biased region" description="Pro residues" evidence="2">
    <location>
        <begin position="2700"/>
        <end position="2715"/>
    </location>
</feature>
<dbReference type="PROSITE" id="PS50011">
    <property type="entry name" value="PROTEIN_KINASE_DOM"/>
    <property type="match status" value="1"/>
</dbReference>
<dbReference type="SUPFAM" id="SSF56112">
    <property type="entry name" value="Protein kinase-like (PK-like)"/>
    <property type="match status" value="1"/>
</dbReference>
<evidence type="ECO:0000256" key="2">
    <source>
        <dbReference type="SAM" id="MobiDB-lite"/>
    </source>
</evidence>
<name>A0A9P0T492_PIEBR</name>
<proteinExistence type="predicted"/>
<feature type="compositionally biased region" description="Low complexity" evidence="2">
    <location>
        <begin position="2747"/>
        <end position="2760"/>
    </location>
</feature>
<feature type="compositionally biased region" description="Polar residues" evidence="2">
    <location>
        <begin position="1495"/>
        <end position="1517"/>
    </location>
</feature>
<feature type="region of interest" description="Disordered" evidence="2">
    <location>
        <begin position="2386"/>
        <end position="2427"/>
    </location>
</feature>
<feature type="region of interest" description="Disordered" evidence="2">
    <location>
        <begin position="1278"/>
        <end position="1347"/>
    </location>
</feature>
<feature type="compositionally biased region" description="Polar residues" evidence="2">
    <location>
        <begin position="1527"/>
        <end position="1536"/>
    </location>
</feature>
<feature type="chain" id="PRO_5040333828" description="Protein kinase domain-containing protein" evidence="3">
    <location>
        <begin position="22"/>
        <end position="2916"/>
    </location>
</feature>
<dbReference type="EMBL" id="CALOZG010000003">
    <property type="protein sequence ID" value="CAH3997759.1"/>
    <property type="molecule type" value="Genomic_DNA"/>
</dbReference>
<feature type="region of interest" description="Disordered" evidence="2">
    <location>
        <begin position="1917"/>
        <end position="1939"/>
    </location>
</feature>
<evidence type="ECO:0000259" key="4">
    <source>
        <dbReference type="PROSITE" id="PS50011"/>
    </source>
</evidence>
<evidence type="ECO:0000256" key="3">
    <source>
        <dbReference type="SAM" id="SignalP"/>
    </source>
</evidence>
<dbReference type="PANTHER" id="PTHR24417:SF7">
    <property type="entry name" value="CHROMATIN MODIFICATION-RELATED PROTEIN EAF1"/>
    <property type="match status" value="1"/>
</dbReference>
<dbReference type="InterPro" id="IPR001245">
    <property type="entry name" value="Ser-Thr/Tyr_kinase_cat_dom"/>
</dbReference>
<feature type="compositionally biased region" description="Basic and acidic residues" evidence="2">
    <location>
        <begin position="2086"/>
        <end position="2096"/>
    </location>
</feature>
<feature type="domain" description="Protein kinase" evidence="4">
    <location>
        <begin position="181"/>
        <end position="415"/>
    </location>
</feature>
<feature type="region of interest" description="Disordered" evidence="2">
    <location>
        <begin position="2086"/>
        <end position="2112"/>
    </location>
</feature>
<keyword evidence="3" id="KW-0732">Signal</keyword>
<feature type="region of interest" description="Disordered" evidence="2">
    <location>
        <begin position="90"/>
        <end position="114"/>
    </location>
</feature>
<evidence type="ECO:0000313" key="6">
    <source>
        <dbReference type="Proteomes" id="UP001152562"/>
    </source>
</evidence>
<organism evidence="5 6">
    <name type="scientific">Pieris brassicae</name>
    <name type="common">White butterfly</name>
    <name type="synonym">Large white butterfly</name>
    <dbReference type="NCBI Taxonomy" id="7116"/>
    <lineage>
        <taxon>Eukaryota</taxon>
        <taxon>Metazoa</taxon>
        <taxon>Ecdysozoa</taxon>
        <taxon>Arthropoda</taxon>
        <taxon>Hexapoda</taxon>
        <taxon>Insecta</taxon>
        <taxon>Pterygota</taxon>
        <taxon>Neoptera</taxon>
        <taxon>Endopterygota</taxon>
        <taxon>Lepidoptera</taxon>
        <taxon>Glossata</taxon>
        <taxon>Ditrysia</taxon>
        <taxon>Papilionoidea</taxon>
        <taxon>Pieridae</taxon>
        <taxon>Pierinae</taxon>
        <taxon>Pieris</taxon>
    </lineage>
</organism>
<gene>
    <name evidence="5" type="ORF">PIBRA_LOCUS2450</name>
</gene>
<dbReference type="Pfam" id="PF07714">
    <property type="entry name" value="PK_Tyr_Ser-Thr"/>
    <property type="match status" value="1"/>
</dbReference>
<feature type="region of interest" description="Disordered" evidence="2">
    <location>
        <begin position="1029"/>
        <end position="1060"/>
    </location>
</feature>
<dbReference type="InterPro" id="IPR011009">
    <property type="entry name" value="Kinase-like_dom_sf"/>
</dbReference>
<feature type="compositionally biased region" description="Polar residues" evidence="2">
    <location>
        <begin position="2161"/>
        <end position="2193"/>
    </location>
</feature>
<feature type="compositionally biased region" description="Polar residues" evidence="2">
    <location>
        <begin position="2833"/>
        <end position="2856"/>
    </location>
</feature>
<dbReference type="InterPro" id="IPR000719">
    <property type="entry name" value="Prot_kinase_dom"/>
</dbReference>
<feature type="compositionally biased region" description="Low complexity" evidence="2">
    <location>
        <begin position="1033"/>
        <end position="1042"/>
    </location>
</feature>
<feature type="compositionally biased region" description="Low complexity" evidence="2">
    <location>
        <begin position="588"/>
        <end position="602"/>
    </location>
</feature>
<feature type="binding site" evidence="1">
    <location>
        <position position="212"/>
    </location>
    <ligand>
        <name>ATP</name>
        <dbReference type="ChEBI" id="CHEBI:30616"/>
    </ligand>
</feature>
<dbReference type="GO" id="GO:0004672">
    <property type="term" value="F:protein kinase activity"/>
    <property type="evidence" value="ECO:0007669"/>
    <property type="project" value="InterPro"/>
</dbReference>
<evidence type="ECO:0000313" key="5">
    <source>
        <dbReference type="EMBL" id="CAH3997759.1"/>
    </source>
</evidence>
<feature type="compositionally biased region" description="Polar residues" evidence="2">
    <location>
        <begin position="2140"/>
        <end position="2153"/>
    </location>
</feature>
<dbReference type="GO" id="GO:0005524">
    <property type="term" value="F:ATP binding"/>
    <property type="evidence" value="ECO:0007669"/>
    <property type="project" value="UniProtKB-UniRule"/>
</dbReference>
<feature type="region of interest" description="Disordered" evidence="2">
    <location>
        <begin position="1488"/>
        <end position="1536"/>
    </location>
</feature>
<feature type="region of interest" description="Disordered" evidence="2">
    <location>
        <begin position="2464"/>
        <end position="2556"/>
    </location>
</feature>
<evidence type="ECO:0000256" key="1">
    <source>
        <dbReference type="PROSITE-ProRule" id="PRU10141"/>
    </source>
</evidence>
<feature type="compositionally biased region" description="Polar residues" evidence="2">
    <location>
        <begin position="104"/>
        <end position="114"/>
    </location>
</feature>
<dbReference type="PROSITE" id="PS00107">
    <property type="entry name" value="PROTEIN_KINASE_ATP"/>
    <property type="match status" value="1"/>
</dbReference>
<feature type="region of interest" description="Disordered" evidence="2">
    <location>
        <begin position="1673"/>
        <end position="1701"/>
    </location>
</feature>
<dbReference type="PANTHER" id="PTHR24417">
    <property type="entry name" value="SERINE/THREONINE-PROTEIN KINASE LMTK1"/>
    <property type="match status" value="1"/>
</dbReference>
<feature type="compositionally biased region" description="Polar residues" evidence="2">
    <location>
        <begin position="1043"/>
        <end position="1059"/>
    </location>
</feature>
<feature type="region of interest" description="Disordered" evidence="2">
    <location>
        <begin position="2137"/>
        <end position="2207"/>
    </location>
</feature>
<feature type="region of interest" description="Disordered" evidence="2">
    <location>
        <begin position="588"/>
        <end position="607"/>
    </location>
</feature>
<feature type="region of interest" description="Disordered" evidence="2">
    <location>
        <begin position="1213"/>
        <end position="1236"/>
    </location>
</feature>
<reference evidence="5" key="1">
    <citation type="submission" date="2022-05" db="EMBL/GenBank/DDBJ databases">
        <authorList>
            <person name="Okamura Y."/>
        </authorList>
    </citation>
    <scope>NUCLEOTIDE SEQUENCE</scope>
</reference>
<protein>
    <recommendedName>
        <fullName evidence="4">Protein kinase domain-containing protein</fullName>
    </recommendedName>
</protein>
<keyword evidence="1" id="KW-0547">Nucleotide-binding</keyword>
<keyword evidence="1" id="KW-0067">ATP-binding</keyword>
<feature type="compositionally biased region" description="Basic and acidic residues" evidence="2">
    <location>
        <begin position="2482"/>
        <end position="2507"/>
    </location>
</feature>
<feature type="compositionally biased region" description="Polar residues" evidence="2">
    <location>
        <begin position="1921"/>
        <end position="1932"/>
    </location>
</feature>
<feature type="region of interest" description="Disordered" evidence="2">
    <location>
        <begin position="2696"/>
        <end position="2767"/>
    </location>
</feature>
<feature type="compositionally biased region" description="Basic and acidic residues" evidence="2">
    <location>
        <begin position="2393"/>
        <end position="2427"/>
    </location>
</feature>
<feature type="compositionally biased region" description="Basic and acidic residues" evidence="2">
    <location>
        <begin position="2906"/>
        <end position="2916"/>
    </location>
</feature>
<feature type="compositionally biased region" description="Low complexity" evidence="2">
    <location>
        <begin position="2467"/>
        <end position="2481"/>
    </location>
</feature>
<dbReference type="Proteomes" id="UP001152562">
    <property type="component" value="Unassembled WGS sequence"/>
</dbReference>
<comment type="caution">
    <text evidence="5">The sequence shown here is derived from an EMBL/GenBank/DDBJ whole genome shotgun (WGS) entry which is preliminary data.</text>
</comment>
<sequence length="2916" mass="323746">MMAVLWVVLFWASVGLRAVTGLPVGETPQVYPHESHNEEYVGWGSEGGLYTLPALALVLTAVGLLFGCTWCYQHKDCKIFTESVSHLHDARSRSQPPDSGFSEPVNNNISEDNNNGPISLREMQNIANNNAAVYIVSENEERNRIRESVVEFEPLPRIRVLDPLERCADWFAGDDFPRNRLQYLREIGRGWFGRVVEGEIEDGPSSGTVAVKILNQNASLEDKARFLDEGRMYRDIRHENVLPFIAKCLSEDPWLLMFELCSMDLHQYLEVNRPKMAILNESGVPLQLMCDVTSGLAHLHSRGFLYGTLWSGTVLIRNGETARALLGQYGTNEPQHDFFAPEVSRQPNSHTTSSEVWSVGFLLWEVCAWGATPPRAPPPPHLPCPYRNHLYQVMQLCWNPNPENRPTASQVHALLNHLHTTHLHTETDDHFEERWQRLKPNTIPKIDEHIAIVHAPSTSTDSQFGSDLEFESAQTIPDSLSVGDAAVSRSSSIMSDKEPLSVQIKSESLTNLHGSFEDVRNIYLTHNEAAALECHQGNIGMEEKEHDRSDSSVDPWLKDIITGSQDDVSYFKDVSDVIKNLDNILNSEKTSSSESSHQASPSRDNLSLECKKDYPMQTSLVKSPGIRNFQNISDMGFDSKDDSTCDDDVDRDTIGTLSHSFERHSDTNSQYTLENITPETPIKDFISNLNESFSEQNFSLVNENKTLPREELPNDKIEDSDKEVPKLKELCEALPRLSNKMEMIKDCTSEDNNALGTDIIKDTKSVELIPNEGIDKSELICDTGIDQMNDTTESQVPFSESEINHLNKDALVNEITTTLSDIDQSDASAREENNDLKHIHSESLVQSLTASQTINEVKVITTNTDEDVHEIETNDYVGDHQVEQSCITHTELFLANEIEAQKSQYYESGNQNSVSNDMRDVEKQISYENEDLTQPELIQMTPVTDVQLDEIVNELEYIEDNSIDLETGCASLENVINLGISHATLDNEKLKDLNAKESHIESDLGIESELENVGILAELPDLVQISERATDVTSQESQTESQYSPEKVQNLSKENISSDSQDDTICLDQVTVKYMDLVGSKQDKESASDMSTESTVYMNFSGEQNEISKMYKNEPLSFLESQTVSEADIDKNDSTVYLDLPSVIREMDTFLHAEKLISGHDVGFKDNFHASTPVGSNSSADNVLDSNEHDALVNPNKIADYSAMASEKLEQKGVADTSPFESPTKSHPTDTYDENSSVVLGPFESYTQDTFKSKIGTDLVDLPKEELLAFSSNFSEINLETPSPLRDGNFLNEVPDLIHDDFDDSTSQPKPVVLSDPHTDTDETEEQSTTEKRISPSTPPNSPGNFLASTSQAYIVDIDLDNEPVQHIDINEMDVSQLAIAENENNMNLEYSGPLVEESLNDSITRFNDTLPESFLAGNGGVEETENVGIDEERMKELRNELELKLPLAQVAGIEPASSWTELPPPPELLVTYGALSPIAEETGHQLTAYENDDNWNTSVRTESSESYPEPANNSTDEVTELPTGLASATQQSQHSTYTIHSNATYTLQRDASKEITMSADSLIGSPLKKVPEETASPDADKTYTICDADKESNCERISQVSPFLLSPTTDTSAPSDLHAAVSTLSKATVPTDAKSSKPSETQCLSKATSIDSWCSNDTLYNVEENFDDLAMDPDLPLDFAEPDRDKSESEDTLTHNEDDKELSHCSTYIVHDSRSELCEAFSPDSITANDNYTYTKVKTTPSANTKSDLNDSTKNTQTKDLAYGTLGSGMPSFSNCTTELASAFDDTWKLPQPELVRRSPMSDMMNVTPLTKAEDKIFAFDSPEVVTIPKLNKMDSVEITFEDQDKDVNYPVLNDCSNINFKDVINTMTSTPVTEADDNMGEVVPCTLTKVKDGDAEISAITSSFLNEVSPNNVKEEGVNHTSHSSLNTNRISDDKSGISDDVSKFETFMRSAEVRPQELSNNTGVVGYLETTKITCNNSEFPETSEVNSKNFDLFEQSAEIRPQNSNSDSNGIRHKEEILNYYTNDDSSKNTDSFMMSVEMRPQDLSNAYKIVNKETNNIVNAMDDDNSLKSFQSFLDLVETKPQERSYSKSEDQQVSSSNSIPFKVSDTKADDSESSLSLINFQSFIQSAEIRPQDISKTSSERVSSNGEQSDRDNHLSQNSNDSLAVSKKTISYSDFENSASSKPQDMQSFEKSRSDESGVGSEGFRNFEAFARNRPQDLLSLIDASSMLLSSERTTSEHAINSFMNRDITPSTSKLAQEQSVIINPTFASFRDSPDRDNDDDFVTDLDENEQPHSIIITESPLLANINKGHTLDSLGEDSRGSKADEDIEDVNLSSNILEKSFMKDSEEEPSEETKCNGSNQVFATVNFISETFEELLESNVDDNEANEPKGTNHESSRVSESKIPTKDVSEQTKIQSDSEDKVADVTQDFLQNEKNFCQLDAYFPLLSDIRFTGPGTEIMSTSFTQESPTEPTSPECERDSTTEKDKPSELLKEWDSDTDSHSTNSSSGEFIWKQRDNSQPSRAEAESTHEASSVGSGDSGSGSEGDEVEFVPSSWDCRAAPAKSSLRSLEQPADGKKRVVFKRQKYHCVYEYPREASDLDVDSPANYLPDLSTYCEWDPRSAEEAEVGYGQLYGGPSPFDMYPLRAGIAFGADYDEDFYITSTARPFELGVLSTTSQFFPGMHLKQSLLPENDFPPPSPLPPLDPPLTIPRTSLDLTTPDSGVDVTPTIDEDLNEWKPDSTSSSESVSPSSPGGELGGLRHTRDKLKLDLPPSPHLPSPKHNRVFNFVLEKPKRPEPSTPLVMTDETPVMMSLPLIKRDDPMPEPTFSTFGKSTCKSTADQKNIVLTDNENVETVPESTNNPDIKIEEKPDKVEPVKGEGTVLDSGDEDSGIESSSKATLERKPSSNIS</sequence>
<accession>A0A9P0T492</accession>